<proteinExistence type="predicted"/>
<dbReference type="RefSeq" id="WP_061931545.1">
    <property type="nucleotide sequence ID" value="NZ_JABCQN010000001.1"/>
</dbReference>
<feature type="domain" description="DUF306" evidence="2">
    <location>
        <begin position="130"/>
        <end position="236"/>
    </location>
</feature>
<evidence type="ECO:0000256" key="1">
    <source>
        <dbReference type="SAM" id="SignalP"/>
    </source>
</evidence>
<dbReference type="InterPro" id="IPR053196">
    <property type="entry name" value="Lipoprotein_YbaY-like"/>
</dbReference>
<protein>
    <submittedName>
        <fullName evidence="3">META domain-containing protein</fullName>
    </submittedName>
</protein>
<sequence>MMTRRSALSVLAGSAFALTACAEALKPLSGTVTYRERMTLPAGAVLVVRLEDVSLADAPAKILAESTQSIQGTPPLSYILHVPVLESSRRYNLHAEIRVGEQLLFTTEDAHSPSEPDIVVTRVAAPANDFPYGSWAVHALNGEVIPEAVRAPTLTLARDGHVFGSGGCNRLMGQAVLAGNRLKFQPFAMTRMACIGSGMKTENAFVKALDAVRFWSLDQKGSLIFQSENMKPLIVLRSEDISEKQK</sequence>
<dbReference type="PROSITE" id="PS51257">
    <property type="entry name" value="PROKAR_LIPOPROTEIN"/>
    <property type="match status" value="1"/>
</dbReference>
<organism evidence="3 4">
    <name type="scientific">Gluconobacter japonicus</name>
    <dbReference type="NCBI Taxonomy" id="376620"/>
    <lineage>
        <taxon>Bacteria</taxon>
        <taxon>Pseudomonadati</taxon>
        <taxon>Pseudomonadota</taxon>
        <taxon>Alphaproteobacteria</taxon>
        <taxon>Acetobacterales</taxon>
        <taxon>Acetobacteraceae</taxon>
        <taxon>Gluconobacter</taxon>
    </lineage>
</organism>
<dbReference type="InterPro" id="IPR005184">
    <property type="entry name" value="DUF306_Meta_HslJ"/>
</dbReference>
<gene>
    <name evidence="3" type="ORF">HKD32_02850</name>
</gene>
<dbReference type="PANTHER" id="PTHR38013:SF1">
    <property type="entry name" value="GLYCOPROTEIN_POLYSACCHARIDE METABOLISM"/>
    <property type="match status" value="1"/>
</dbReference>
<dbReference type="Gene3D" id="2.40.128.270">
    <property type="match status" value="1"/>
</dbReference>
<dbReference type="GeneID" id="81473620"/>
<name>A0A9Q2FIC4_GLUJA</name>
<accession>A0A9Q2FIC4</accession>
<dbReference type="InterPro" id="IPR038670">
    <property type="entry name" value="HslJ-like_sf"/>
</dbReference>
<comment type="caution">
    <text evidence="3">The sequence shown here is derived from an EMBL/GenBank/DDBJ whole genome shotgun (WGS) entry which is preliminary data.</text>
</comment>
<dbReference type="Pfam" id="PF09619">
    <property type="entry name" value="YscW"/>
    <property type="match status" value="1"/>
</dbReference>
<dbReference type="Proteomes" id="UP000661006">
    <property type="component" value="Unassembled WGS sequence"/>
</dbReference>
<feature type="chain" id="PRO_5040365949" evidence="1">
    <location>
        <begin position="23"/>
        <end position="246"/>
    </location>
</feature>
<dbReference type="AlphaFoldDB" id="A0A9Q2FIC4"/>
<evidence type="ECO:0000313" key="3">
    <source>
        <dbReference type="EMBL" id="MBF0869799.1"/>
    </source>
</evidence>
<evidence type="ECO:0000313" key="4">
    <source>
        <dbReference type="Proteomes" id="UP000661006"/>
    </source>
</evidence>
<keyword evidence="1" id="KW-0732">Signal</keyword>
<reference evidence="3" key="2">
    <citation type="submission" date="2020-11" db="EMBL/GenBank/DDBJ databases">
        <title>Description of novel Gluconobacter species.</title>
        <authorList>
            <person name="Cleenwerck I."/>
            <person name="Cnockaert M."/>
            <person name="Borremans W."/>
            <person name="Wieme A.D."/>
            <person name="De Vuyst L."/>
            <person name="Vandamme P."/>
        </authorList>
    </citation>
    <scope>NUCLEOTIDE SEQUENCE</scope>
    <source>
        <strain evidence="3">R71697</strain>
    </source>
</reference>
<feature type="signal peptide" evidence="1">
    <location>
        <begin position="1"/>
        <end position="22"/>
    </location>
</feature>
<reference evidence="3" key="1">
    <citation type="submission" date="2020-04" db="EMBL/GenBank/DDBJ databases">
        <authorList>
            <person name="Sombolestani A."/>
        </authorList>
    </citation>
    <scope>NUCLEOTIDE SEQUENCE</scope>
    <source>
        <strain evidence="3">R71697</strain>
    </source>
</reference>
<evidence type="ECO:0000259" key="2">
    <source>
        <dbReference type="Pfam" id="PF03724"/>
    </source>
</evidence>
<dbReference type="InterPro" id="IPR039366">
    <property type="entry name" value="Pilotin"/>
</dbReference>
<dbReference type="EMBL" id="JABCQN010000001">
    <property type="protein sequence ID" value="MBF0869799.1"/>
    <property type="molecule type" value="Genomic_DNA"/>
</dbReference>
<dbReference type="PANTHER" id="PTHR38013">
    <property type="entry name" value="GLYCOPROTEIN/POLYSACCHARIDE METABOLISM"/>
    <property type="match status" value="1"/>
</dbReference>
<dbReference type="Pfam" id="PF03724">
    <property type="entry name" value="META"/>
    <property type="match status" value="1"/>
</dbReference>